<evidence type="ECO:0000256" key="1">
    <source>
        <dbReference type="SAM" id="MobiDB-lite"/>
    </source>
</evidence>
<gene>
    <name evidence="2" type="ordered locus">Dbac_2894</name>
</gene>
<keyword evidence="3" id="KW-1185">Reference proteome</keyword>
<reference evidence="2 3" key="1">
    <citation type="journal article" date="2009" name="Stand. Genomic Sci.">
        <title>Complete genome sequence of Desulfomicrobium baculatum type strain (X).</title>
        <authorList>
            <person name="Copeland A."/>
            <person name="Spring S."/>
            <person name="Goker M."/>
            <person name="Schneider S."/>
            <person name="Lapidus A."/>
            <person name="Del Rio T.G."/>
            <person name="Tice H."/>
            <person name="Cheng J.F."/>
            <person name="Chen F."/>
            <person name="Nolan M."/>
            <person name="Bruce D."/>
            <person name="Goodwin L."/>
            <person name="Pitluck S."/>
            <person name="Ivanova N."/>
            <person name="Mavrommatis K."/>
            <person name="Ovchinnikova G."/>
            <person name="Pati A."/>
            <person name="Chen A."/>
            <person name="Palaniappan K."/>
            <person name="Land M."/>
            <person name="Hauser L."/>
            <person name="Chang Y.J."/>
            <person name="Jeffries C.C."/>
            <person name="Meincke L."/>
            <person name="Sims D."/>
            <person name="Brettin T."/>
            <person name="Detter J.C."/>
            <person name="Han C."/>
            <person name="Chain P."/>
            <person name="Bristow J."/>
            <person name="Eisen J.A."/>
            <person name="Markowitz V."/>
            <person name="Hugenholtz P."/>
            <person name="Kyrpides N.C."/>
            <person name="Klenk H.P."/>
            <person name="Lucas S."/>
        </authorList>
    </citation>
    <scope>NUCLEOTIDE SEQUENCE [LARGE SCALE GENOMIC DNA]</scope>
    <source>
        <strain evidence="3">DSM 4028 / VKM B-1378 / X</strain>
    </source>
</reference>
<dbReference type="HOGENOM" id="CLU_024305_0_0_7"/>
<evidence type="ECO:0008006" key="4">
    <source>
        <dbReference type="Google" id="ProtNLM"/>
    </source>
</evidence>
<dbReference type="eggNOG" id="COG3107">
    <property type="taxonomic scope" value="Bacteria"/>
</dbReference>
<dbReference type="EMBL" id="CP001629">
    <property type="protein sequence ID" value="ACU90969.1"/>
    <property type="molecule type" value="Genomic_DNA"/>
</dbReference>
<dbReference type="OrthoDB" id="5410879at2"/>
<dbReference type="Gene3D" id="3.40.50.2300">
    <property type="match status" value="2"/>
</dbReference>
<name>C7LUQ4_DESBD</name>
<dbReference type="InterPro" id="IPR007443">
    <property type="entry name" value="LpoA"/>
</dbReference>
<dbReference type="RefSeq" id="WP_015775058.1">
    <property type="nucleotide sequence ID" value="NC_013173.1"/>
</dbReference>
<dbReference type="SUPFAM" id="SSF53822">
    <property type="entry name" value="Periplasmic binding protein-like I"/>
    <property type="match status" value="1"/>
</dbReference>
<protein>
    <recommendedName>
        <fullName evidence="4">Leucine-binding protein domain-containing protein</fullName>
    </recommendedName>
</protein>
<dbReference type="KEGG" id="dba:Dbac_2894"/>
<dbReference type="Proteomes" id="UP000002216">
    <property type="component" value="Chromosome"/>
</dbReference>
<feature type="compositionally biased region" description="Basic and acidic residues" evidence="1">
    <location>
        <begin position="623"/>
        <end position="635"/>
    </location>
</feature>
<evidence type="ECO:0000313" key="2">
    <source>
        <dbReference type="EMBL" id="ACU90969.1"/>
    </source>
</evidence>
<organism evidence="2 3">
    <name type="scientific">Desulfomicrobium baculatum (strain DSM 4028 / VKM B-1378 / X)</name>
    <name type="common">Desulfovibrio baculatus</name>
    <dbReference type="NCBI Taxonomy" id="525897"/>
    <lineage>
        <taxon>Bacteria</taxon>
        <taxon>Pseudomonadati</taxon>
        <taxon>Thermodesulfobacteriota</taxon>
        <taxon>Desulfovibrionia</taxon>
        <taxon>Desulfovibrionales</taxon>
        <taxon>Desulfomicrobiaceae</taxon>
        <taxon>Desulfomicrobium</taxon>
    </lineage>
</organism>
<dbReference type="InterPro" id="IPR028082">
    <property type="entry name" value="Peripla_BP_I"/>
</dbReference>
<sequence length="644" mass="71273">MKIGPLYSCILVLALILGASSCAKKIVYSTPGAKPASALPGHKAADPQKALQRYTKYLETTGVGDPGRSDAWRNTVDSAVQLGEFELAEKNLQAWQAENKTATSSWDWNQANAQLLLARKGKDAYVSYLLDLAGRTDLDWTTRDAAGMELVDHFWAIPEYGLAFETMGFLYKATPDDATRGALETEALRRAESLQADELRTVLDSALGADPGAYPWSMVVWARSMKLLTQDKDNWTSVWPSLSTIVRSGGLANKDFFAGHLRALEQQMGVVKQNLVLLLPLSGPYAQVGWKIAKGADTAWRESRAQTEAPAIKLINTESPTFLEELRAVSGVPIIGGPLRKEIWSQIRLAGLHRTSRFLTFMPSVEDEGVEAWRFFSTPADQVRAVIRGCERLGVTSYAILHPQDRFGTAMADIFQEQARILGARVSTVRGYDIENPPTWGKAVAALLGASGAKDTLNPDPPFQAVFLPDSLFRVQQLAPLFHYYEETRLLFLGPQLWGQSLSEANLETQYFDLTFFPGAWGADISTQSAQSLKRGMQEGDGEEADMWAALGYDFVRFTALLGGGQSSAEAFNQALAEAASRMPWSLAPMHWDGGQASQDLFLFQPERSGMIQADLEKIRKAREQRQIRRDERRIQLQNKKKQG</sequence>
<dbReference type="AlphaFoldDB" id="C7LUQ4"/>
<dbReference type="Pfam" id="PF04348">
    <property type="entry name" value="LppC"/>
    <property type="match status" value="1"/>
</dbReference>
<accession>C7LUQ4</accession>
<evidence type="ECO:0000313" key="3">
    <source>
        <dbReference type="Proteomes" id="UP000002216"/>
    </source>
</evidence>
<feature type="region of interest" description="Disordered" evidence="1">
    <location>
        <begin position="623"/>
        <end position="644"/>
    </location>
</feature>
<proteinExistence type="predicted"/>
<dbReference type="PROSITE" id="PS51257">
    <property type="entry name" value="PROKAR_LIPOPROTEIN"/>
    <property type="match status" value="1"/>
</dbReference>
<dbReference type="STRING" id="525897.Dbac_2894"/>